<sequence length="257" mass="30228">MCFKIIFNKGLFPEIDDIIKNDSNFNIEEFSNSLFKLSKKDEKFFIEPKNLDVLYKIAINEKESKIIASTLIRIIKGIFTVIFHKKSIINKEIEDKWYIYTEKTKYVKDILVRFFVPYKGEHICKMVNDVNKLANLSVNNIHIAAALLIWGLDYRVGVDYGKIIEILEEDDTLKNDNKFKDILSNQEHINLKRIKKVLNMSINPFVGRHLNDTILSKENESNEKYTLDDIENMLFKVMDRLLELEFIKQENAKKAPK</sequence>
<accession>A0A412CGE9</accession>
<reference evidence="1 2" key="1">
    <citation type="submission" date="2018-08" db="EMBL/GenBank/DDBJ databases">
        <title>A genome reference for cultivated species of the human gut microbiota.</title>
        <authorList>
            <person name="Zou Y."/>
            <person name="Xue W."/>
            <person name="Luo G."/>
        </authorList>
    </citation>
    <scope>NUCLEOTIDE SEQUENCE [LARGE SCALE GENOMIC DNA]</scope>
    <source>
        <strain evidence="1 2">AF27-12</strain>
    </source>
</reference>
<gene>
    <name evidence="1" type="ORF">DWY77_02760</name>
</gene>
<organism evidence="1 2">
    <name type="scientific">Megamonas rupellensis</name>
    <dbReference type="NCBI Taxonomy" id="491921"/>
    <lineage>
        <taxon>Bacteria</taxon>
        <taxon>Bacillati</taxon>
        <taxon>Bacillota</taxon>
        <taxon>Negativicutes</taxon>
        <taxon>Selenomonadales</taxon>
        <taxon>Selenomonadaceae</taxon>
        <taxon>Megamonas</taxon>
    </lineage>
</organism>
<name>A0A412CGE9_9FIRM</name>
<dbReference type="EMBL" id="QRTP01000004">
    <property type="protein sequence ID" value="RGQ85546.1"/>
    <property type="molecule type" value="Genomic_DNA"/>
</dbReference>
<comment type="caution">
    <text evidence="1">The sequence shown here is derived from an EMBL/GenBank/DDBJ whole genome shotgun (WGS) entry which is preliminary data.</text>
</comment>
<dbReference type="RefSeq" id="WP_118035609.1">
    <property type="nucleotide sequence ID" value="NZ_QRTP01000004.1"/>
</dbReference>
<protein>
    <submittedName>
        <fullName evidence="1">Uncharacterized protein</fullName>
    </submittedName>
</protein>
<proteinExistence type="predicted"/>
<evidence type="ECO:0000313" key="1">
    <source>
        <dbReference type="EMBL" id="RGQ85546.1"/>
    </source>
</evidence>
<evidence type="ECO:0000313" key="2">
    <source>
        <dbReference type="Proteomes" id="UP000286147"/>
    </source>
</evidence>
<dbReference type="Proteomes" id="UP000286147">
    <property type="component" value="Unassembled WGS sequence"/>
</dbReference>
<dbReference type="AlphaFoldDB" id="A0A412CGE9"/>